<accession>A0A6N4W0J0</accession>
<dbReference type="Proteomes" id="UP000467249">
    <property type="component" value="Chromosome"/>
</dbReference>
<dbReference type="InterPro" id="IPR001633">
    <property type="entry name" value="EAL_dom"/>
</dbReference>
<reference evidence="4 5" key="1">
    <citation type="journal article" date="2019" name="Emerg. Microbes Infect.">
        <title>Comprehensive subspecies identification of 175 nontuberculous mycobacteria species based on 7547 genomic profiles.</title>
        <authorList>
            <person name="Matsumoto Y."/>
            <person name="Kinjo T."/>
            <person name="Motooka D."/>
            <person name="Nabeya D."/>
            <person name="Jung N."/>
            <person name="Uechi K."/>
            <person name="Horii T."/>
            <person name="Iida T."/>
            <person name="Fujita J."/>
            <person name="Nakamura S."/>
        </authorList>
    </citation>
    <scope>NUCLEOTIDE SEQUENCE [LARGE SCALE GENOMIC DNA]</scope>
    <source>
        <strain evidence="4 5">JCM 30275</strain>
    </source>
</reference>
<dbReference type="Gene3D" id="3.20.20.450">
    <property type="entry name" value="EAL domain"/>
    <property type="match status" value="1"/>
</dbReference>
<evidence type="ECO:0000256" key="1">
    <source>
        <dbReference type="SAM" id="Phobius"/>
    </source>
</evidence>
<dbReference type="SUPFAM" id="SSF141868">
    <property type="entry name" value="EAL domain-like"/>
    <property type="match status" value="1"/>
</dbReference>
<name>A0A6N4W0J0_9MYCO</name>
<evidence type="ECO:0000259" key="2">
    <source>
        <dbReference type="PROSITE" id="PS50883"/>
    </source>
</evidence>
<dbReference type="NCBIfam" id="TIGR00254">
    <property type="entry name" value="GGDEF"/>
    <property type="match status" value="1"/>
</dbReference>
<dbReference type="InterPro" id="IPR029787">
    <property type="entry name" value="Nucleotide_cyclase"/>
</dbReference>
<dbReference type="SUPFAM" id="SSF55073">
    <property type="entry name" value="Nucleotide cyclase"/>
    <property type="match status" value="1"/>
</dbReference>
<dbReference type="CDD" id="cd01948">
    <property type="entry name" value="EAL"/>
    <property type="match status" value="1"/>
</dbReference>
<keyword evidence="1" id="KW-0812">Transmembrane</keyword>
<dbReference type="InterPro" id="IPR035919">
    <property type="entry name" value="EAL_sf"/>
</dbReference>
<dbReference type="InterPro" id="IPR052155">
    <property type="entry name" value="Biofilm_reg_signaling"/>
</dbReference>
<keyword evidence="1" id="KW-1133">Transmembrane helix</keyword>
<organism evidence="4 5">
    <name type="scientific">Mycolicibacterium anyangense</name>
    <dbReference type="NCBI Taxonomy" id="1431246"/>
    <lineage>
        <taxon>Bacteria</taxon>
        <taxon>Bacillati</taxon>
        <taxon>Actinomycetota</taxon>
        <taxon>Actinomycetes</taxon>
        <taxon>Mycobacteriales</taxon>
        <taxon>Mycobacteriaceae</taxon>
        <taxon>Mycolicibacterium</taxon>
    </lineage>
</organism>
<gene>
    <name evidence="4" type="ORF">MANY_07470</name>
</gene>
<dbReference type="CDD" id="cd01949">
    <property type="entry name" value="GGDEF"/>
    <property type="match status" value="1"/>
</dbReference>
<feature type="transmembrane region" description="Helical" evidence="1">
    <location>
        <begin position="161"/>
        <end position="185"/>
    </location>
</feature>
<sequence length="774" mass="82309">MPRAAHVAAFSGAMFLAFVGWILSGVSQGKQLSAIDDLVLLIVTIPAAVFAAIAARSARGRLRMAWVAMTVALVAWGIGEAIWTYYELVLNEVPYPSVADAAYLMFPVGACAGLLLFPSEHGGPFRGRVFLDGLIVAGSLFLVSWVTILQPLYAAGGTDQVAFAVSLAYPVSDVVVLTLAAVVLVRTGPEHRLTLTLLTVGLACIALSDSLFTYLTAKDEYASGDVIDIGWAAGLLLIAVAAAASGQSTHEPTEAPELPGWASIWLPYAPLLLAGIIAAAQPVPLLKTSPVEVVAVLLVIAVLARQFLAVRENRRLLATVAQQAMRDPLTGLANRALFSERLDHAMQLRQRDGTTVSVVAVDLNDFKLVNDNLGHPVGDDLLIGVSNRLMNSIRAGDTAARIGGDEFSVLVEGSADAAHLVAHRVAESFDLPFRIADHELLMRPSIGLAIAEPDEAALTADDLLIRADAAMYAAKRARLHGVQTYHPEMQLTALADVFAQPAATSEPGGVAAIQLLGDLRRAIADGILTLVYQPKFDLISARIVSVEALLRWPRPDGPVLTPEEFLPLVRRHGLMGTITDFVLNRALDDARAWRAASVGLPIAVNLFAPSLANLGIPATIDRALAERGLPPEALTVEITEDLFLDNLERTQNVLETLRHNGIRIAIDDFGSGYSALSYLRDLPIDEVKLDRTFIAPILVDQRAAAVVRAVISLADELGLTTVAEGIENAETVAWLRDHGCRIGQGFYLSPPVDAATLVALVAGTSPSGSGTLDS</sequence>
<feature type="transmembrane region" description="Helical" evidence="1">
    <location>
        <begin position="38"/>
        <end position="58"/>
    </location>
</feature>
<dbReference type="PROSITE" id="PS50883">
    <property type="entry name" value="EAL"/>
    <property type="match status" value="1"/>
</dbReference>
<dbReference type="PANTHER" id="PTHR44757:SF2">
    <property type="entry name" value="BIOFILM ARCHITECTURE MAINTENANCE PROTEIN MBAA"/>
    <property type="match status" value="1"/>
</dbReference>
<protein>
    <recommendedName>
        <fullName evidence="6">GGDEF-domain containing protein</fullName>
    </recommendedName>
</protein>
<evidence type="ECO:0008006" key="6">
    <source>
        <dbReference type="Google" id="ProtNLM"/>
    </source>
</evidence>
<feature type="transmembrane region" description="Helical" evidence="1">
    <location>
        <begin position="129"/>
        <end position="149"/>
    </location>
</feature>
<feature type="domain" description="GGDEF" evidence="3">
    <location>
        <begin position="354"/>
        <end position="487"/>
    </location>
</feature>
<dbReference type="InterPro" id="IPR043128">
    <property type="entry name" value="Rev_trsase/Diguanyl_cyclase"/>
</dbReference>
<feature type="domain" description="EAL" evidence="2">
    <location>
        <begin position="512"/>
        <end position="765"/>
    </location>
</feature>
<evidence type="ECO:0000259" key="3">
    <source>
        <dbReference type="PROSITE" id="PS50887"/>
    </source>
</evidence>
<evidence type="ECO:0000313" key="4">
    <source>
        <dbReference type="EMBL" id="BBZ75410.1"/>
    </source>
</evidence>
<dbReference type="RefSeq" id="WP_246224191.1">
    <property type="nucleotide sequence ID" value="NZ_AP022620.1"/>
</dbReference>
<dbReference type="SMART" id="SM00052">
    <property type="entry name" value="EAL"/>
    <property type="match status" value="1"/>
</dbReference>
<dbReference type="Pfam" id="PF00990">
    <property type="entry name" value="GGDEF"/>
    <property type="match status" value="1"/>
</dbReference>
<feature type="transmembrane region" description="Helical" evidence="1">
    <location>
        <begin position="65"/>
        <end position="86"/>
    </location>
</feature>
<dbReference type="InterPro" id="IPR000160">
    <property type="entry name" value="GGDEF_dom"/>
</dbReference>
<dbReference type="AlphaFoldDB" id="A0A6N4W0J0"/>
<dbReference type="PROSITE" id="PS50887">
    <property type="entry name" value="GGDEF"/>
    <property type="match status" value="1"/>
</dbReference>
<keyword evidence="5" id="KW-1185">Reference proteome</keyword>
<proteinExistence type="predicted"/>
<dbReference type="Pfam" id="PF00563">
    <property type="entry name" value="EAL"/>
    <property type="match status" value="1"/>
</dbReference>
<dbReference type="Gene3D" id="3.30.70.270">
    <property type="match status" value="1"/>
</dbReference>
<evidence type="ECO:0000313" key="5">
    <source>
        <dbReference type="Proteomes" id="UP000467249"/>
    </source>
</evidence>
<feature type="transmembrane region" description="Helical" evidence="1">
    <location>
        <begin position="229"/>
        <end position="246"/>
    </location>
</feature>
<dbReference type="KEGG" id="many:MANY_07470"/>
<dbReference type="EMBL" id="AP022620">
    <property type="protein sequence ID" value="BBZ75410.1"/>
    <property type="molecule type" value="Genomic_DNA"/>
</dbReference>
<dbReference type="PANTHER" id="PTHR44757">
    <property type="entry name" value="DIGUANYLATE CYCLASE DGCP"/>
    <property type="match status" value="1"/>
</dbReference>
<feature type="transmembrane region" description="Helical" evidence="1">
    <location>
        <begin position="98"/>
        <end position="117"/>
    </location>
</feature>
<dbReference type="SMART" id="SM00267">
    <property type="entry name" value="GGDEF"/>
    <property type="match status" value="1"/>
</dbReference>
<feature type="transmembrane region" description="Helical" evidence="1">
    <location>
        <begin position="258"/>
        <end position="279"/>
    </location>
</feature>
<feature type="transmembrane region" description="Helical" evidence="1">
    <location>
        <begin position="7"/>
        <end position="26"/>
    </location>
</feature>
<feature type="transmembrane region" description="Helical" evidence="1">
    <location>
        <begin position="197"/>
        <end position="217"/>
    </location>
</feature>
<keyword evidence="1" id="KW-0472">Membrane</keyword>